<protein>
    <submittedName>
        <fullName evidence="2">B30.2/SPRY domain-containing protein</fullName>
    </submittedName>
</protein>
<proteinExistence type="predicted"/>
<dbReference type="WBParaSite" id="PS1159_v2.g10032.t1">
    <property type="protein sequence ID" value="PS1159_v2.g10032.t1"/>
    <property type="gene ID" value="PS1159_v2.g10032"/>
</dbReference>
<dbReference type="Proteomes" id="UP000887580">
    <property type="component" value="Unplaced"/>
</dbReference>
<evidence type="ECO:0000313" key="2">
    <source>
        <dbReference type="WBParaSite" id="PS1159_v2.g10032.t1"/>
    </source>
</evidence>
<evidence type="ECO:0000313" key="1">
    <source>
        <dbReference type="Proteomes" id="UP000887580"/>
    </source>
</evidence>
<organism evidence="1 2">
    <name type="scientific">Panagrolaimus sp. PS1159</name>
    <dbReference type="NCBI Taxonomy" id="55785"/>
    <lineage>
        <taxon>Eukaryota</taxon>
        <taxon>Metazoa</taxon>
        <taxon>Ecdysozoa</taxon>
        <taxon>Nematoda</taxon>
        <taxon>Chromadorea</taxon>
        <taxon>Rhabditida</taxon>
        <taxon>Tylenchina</taxon>
        <taxon>Panagrolaimomorpha</taxon>
        <taxon>Panagrolaimoidea</taxon>
        <taxon>Panagrolaimidae</taxon>
        <taxon>Panagrolaimus</taxon>
    </lineage>
</organism>
<accession>A0AC35EU77</accession>
<reference evidence="2" key="1">
    <citation type="submission" date="2022-11" db="UniProtKB">
        <authorList>
            <consortium name="WormBaseParasite"/>
        </authorList>
    </citation>
    <scope>IDENTIFICATION</scope>
</reference>
<sequence>MAVSECEVHPKISLNVIKTLQADNWTWHRDPYVCSFTSDAYIEGNMVIFHPTFSFGTAAVRGAKRLTKYTRAYWEILVPHSYGTSMMFGIGTIKTKMRYPISFEDILGGNNDTSMGLNHRGMIFRNQCSSRFIPALSEHDLGIIGLYWNGFEGTLSYFLNGKPLGTAFYNIDTSETYYPMISSTAQKSQFTLVHMYSNLINDSETPPTLFDFCISKILDNYENPEALKDVFPVSIFVKISEKLSQRPENSYQSLTCKKDFR</sequence>
<name>A0AC35EU77_9BILA</name>